<dbReference type="InterPro" id="IPR055355">
    <property type="entry name" value="ZP-C"/>
</dbReference>
<keyword evidence="2" id="KW-1015">Disulfide bond</keyword>
<dbReference type="AlphaFoldDB" id="A0A3B4BI46"/>
<reference evidence="6" key="2">
    <citation type="submission" date="2025-09" db="UniProtKB">
        <authorList>
            <consortium name="Ensembl"/>
        </authorList>
    </citation>
    <scope>IDENTIFICATION</scope>
</reference>
<name>A0A3B4BI46_9GOBI</name>
<evidence type="ECO:0000313" key="7">
    <source>
        <dbReference type="Proteomes" id="UP000261520"/>
    </source>
</evidence>
<dbReference type="SMART" id="SM00241">
    <property type="entry name" value="ZP"/>
    <property type="match status" value="1"/>
</dbReference>
<dbReference type="Pfam" id="PF00100">
    <property type="entry name" value="Zona_pellucida"/>
    <property type="match status" value="1"/>
</dbReference>
<evidence type="ECO:0000256" key="2">
    <source>
        <dbReference type="ARBA" id="ARBA00023157"/>
    </source>
</evidence>
<dbReference type="Gene3D" id="2.60.40.4100">
    <property type="entry name" value="Zona pellucida, ZP-C domain"/>
    <property type="match status" value="1"/>
</dbReference>
<dbReference type="PANTHER" id="PTHR14002:SF21">
    <property type="entry name" value="SI:CH211-103F14.3-RELATED"/>
    <property type="match status" value="1"/>
</dbReference>
<protein>
    <recommendedName>
        <fullName evidence="5">ZP domain-containing protein</fullName>
    </recommendedName>
</protein>
<dbReference type="PROSITE" id="PS51034">
    <property type="entry name" value="ZP_2"/>
    <property type="match status" value="1"/>
</dbReference>
<evidence type="ECO:0000313" key="6">
    <source>
        <dbReference type="Ensembl" id="ENSPMGP00000028177.1"/>
    </source>
</evidence>
<evidence type="ECO:0000256" key="1">
    <source>
        <dbReference type="ARBA" id="ARBA00022729"/>
    </source>
</evidence>
<accession>A0A3B4BI46</accession>
<dbReference type="Ensembl" id="ENSPMGT00000030004.1">
    <property type="protein sequence ID" value="ENSPMGP00000028177.1"/>
    <property type="gene ID" value="ENSPMGG00000022681.1"/>
</dbReference>
<feature type="chain" id="PRO_5017416043" description="ZP domain-containing protein" evidence="4">
    <location>
        <begin position="17"/>
        <end position="387"/>
    </location>
</feature>
<keyword evidence="3" id="KW-0472">Membrane</keyword>
<feature type="signal peptide" evidence="4">
    <location>
        <begin position="1"/>
        <end position="16"/>
    </location>
</feature>
<keyword evidence="7" id="KW-1185">Reference proteome</keyword>
<feature type="domain" description="ZP" evidence="5">
    <location>
        <begin position="38"/>
        <end position="314"/>
    </location>
</feature>
<evidence type="ECO:0000256" key="3">
    <source>
        <dbReference type="SAM" id="Phobius"/>
    </source>
</evidence>
<proteinExistence type="predicted"/>
<dbReference type="InterPro" id="IPR042235">
    <property type="entry name" value="ZP-C_dom"/>
</dbReference>
<feature type="transmembrane region" description="Helical" evidence="3">
    <location>
        <begin position="358"/>
        <end position="382"/>
    </location>
</feature>
<organism evidence="6 7">
    <name type="scientific">Periophthalmus magnuspinnatus</name>
    <dbReference type="NCBI Taxonomy" id="409849"/>
    <lineage>
        <taxon>Eukaryota</taxon>
        <taxon>Metazoa</taxon>
        <taxon>Chordata</taxon>
        <taxon>Craniata</taxon>
        <taxon>Vertebrata</taxon>
        <taxon>Euteleostomi</taxon>
        <taxon>Actinopterygii</taxon>
        <taxon>Neopterygii</taxon>
        <taxon>Teleostei</taxon>
        <taxon>Neoteleostei</taxon>
        <taxon>Acanthomorphata</taxon>
        <taxon>Gobiaria</taxon>
        <taxon>Gobiiformes</taxon>
        <taxon>Gobioidei</taxon>
        <taxon>Gobiidae</taxon>
        <taxon>Oxudercinae</taxon>
        <taxon>Periophthalmus</taxon>
    </lineage>
</organism>
<dbReference type="PANTHER" id="PTHR14002">
    <property type="entry name" value="ENDOGLIN/TGF-BETA RECEPTOR TYPE III"/>
    <property type="match status" value="1"/>
</dbReference>
<evidence type="ECO:0000259" key="5">
    <source>
        <dbReference type="PROSITE" id="PS51034"/>
    </source>
</evidence>
<dbReference type="Proteomes" id="UP000261520">
    <property type="component" value="Unplaced"/>
</dbReference>
<evidence type="ECO:0000256" key="4">
    <source>
        <dbReference type="SAM" id="SignalP"/>
    </source>
</evidence>
<dbReference type="InterPro" id="IPR001507">
    <property type="entry name" value="ZP_dom"/>
</dbReference>
<reference evidence="6" key="1">
    <citation type="submission" date="2025-08" db="UniProtKB">
        <authorList>
            <consortium name="Ensembl"/>
        </authorList>
    </citation>
    <scope>IDENTIFICATION</scope>
</reference>
<keyword evidence="1 4" id="KW-0732">Signal</keyword>
<sequence length="387" mass="42361">MKLFLLLLLWPALVSSALTLSECGAEARRPKLDDIAVECGTASINLAIQMCPVIYTGYNESELVMNHIVNSACRATLDTTVFPPVARFSFPLNATNACGSTFRYTSAPGTGVFADFSNIQNVNISGIIRGVDPTTGTITYNAELKYYYSCAYPLEYLVNNTKIDVSGSSVSITDRNGTFLSTLSLSLYSDSSYTTLFNIPKSGIELRKNIFAEVKATNLTAQYFVLLDRCYASISALPANSSFFNLFVPCSKDKSTTIVANGVSQTARFYFPAFRFVEQQNQNVSTYYLHCITRLCEQSTCDSFKQCSSTSGRRRREIKELDPNSVYTLTSPEIITKPSSPVYSAQTEDTNEGQRSSVGLGVAVGILACICAIGLIVGAVFYKKLRN</sequence>
<keyword evidence="3" id="KW-1133">Transmembrane helix</keyword>
<keyword evidence="3" id="KW-0812">Transmembrane</keyword>